<name>A0A382J235_9ZZZZ</name>
<reference evidence="1" key="1">
    <citation type="submission" date="2018-05" db="EMBL/GenBank/DDBJ databases">
        <authorList>
            <person name="Lanie J.A."/>
            <person name="Ng W.-L."/>
            <person name="Kazmierczak K.M."/>
            <person name="Andrzejewski T.M."/>
            <person name="Davidsen T.M."/>
            <person name="Wayne K.J."/>
            <person name="Tettelin H."/>
            <person name="Glass J.I."/>
            <person name="Rusch D."/>
            <person name="Podicherti R."/>
            <person name="Tsui H.-C.T."/>
            <person name="Winkler M.E."/>
        </authorList>
    </citation>
    <scope>NUCLEOTIDE SEQUENCE</scope>
</reference>
<protein>
    <submittedName>
        <fullName evidence="1">Uncharacterized protein</fullName>
    </submittedName>
</protein>
<evidence type="ECO:0000313" key="1">
    <source>
        <dbReference type="EMBL" id="SVC05868.1"/>
    </source>
</evidence>
<accession>A0A382J235</accession>
<dbReference type="AlphaFoldDB" id="A0A382J235"/>
<gene>
    <name evidence="1" type="ORF">METZ01_LOCUS258722</name>
</gene>
<sequence length="261" mass="29141">MQNSRISKQVCIFLSWVSFAFPQIEFDVHWTPYVTYYLSMVDINTGESNMPIFLSELSRESGAPDSIGVDIEFEIIIDSDALGVDHETLVKVETTQPLILSAPIHLSNMDLNLTTDQVFDNQGNPVALHLDITEQLDMEQAEQMFSAIVQTGQLPDGVYTFRVVATSENGEQIVKEDVLNISNPASLQLVSPGGILSDTTINEVYTSYPVLQWESDPCNYIDPMTGESGCEYFIRVAEFKSQEHSSMDQAIESVTRLPLDQ</sequence>
<organism evidence="1">
    <name type="scientific">marine metagenome</name>
    <dbReference type="NCBI Taxonomy" id="408172"/>
    <lineage>
        <taxon>unclassified sequences</taxon>
        <taxon>metagenomes</taxon>
        <taxon>ecological metagenomes</taxon>
    </lineage>
</organism>
<proteinExistence type="predicted"/>
<dbReference type="EMBL" id="UINC01071163">
    <property type="protein sequence ID" value="SVC05868.1"/>
    <property type="molecule type" value="Genomic_DNA"/>
</dbReference>
<feature type="non-terminal residue" evidence="1">
    <location>
        <position position="261"/>
    </location>
</feature>